<dbReference type="AlphaFoldDB" id="A0A0L0P8T4"/>
<protein>
    <submittedName>
        <fullName evidence="1">Uncharacterized protein</fullName>
    </submittedName>
</protein>
<comment type="caution">
    <text evidence="1">The sequence shown here is derived from an EMBL/GenBank/DDBJ whole genome shotgun (WGS) entry which is preliminary data.</text>
</comment>
<evidence type="ECO:0000313" key="2">
    <source>
        <dbReference type="Proteomes" id="UP000037122"/>
    </source>
</evidence>
<organism evidence="1 2">
    <name type="scientific">Candidozyma auris</name>
    <name type="common">Yeast</name>
    <name type="synonym">Candida auris</name>
    <dbReference type="NCBI Taxonomy" id="498019"/>
    <lineage>
        <taxon>Eukaryota</taxon>
        <taxon>Fungi</taxon>
        <taxon>Dikarya</taxon>
        <taxon>Ascomycota</taxon>
        <taxon>Saccharomycotina</taxon>
        <taxon>Pichiomycetes</taxon>
        <taxon>Metschnikowiaceae</taxon>
        <taxon>Candidozyma</taxon>
    </lineage>
</organism>
<evidence type="ECO:0000313" key="1">
    <source>
        <dbReference type="EMBL" id="KNE02744.1"/>
    </source>
</evidence>
<accession>A0A0L0P8T4</accession>
<sequence>MKLSMSLMKEYAETFNTPQFASLSPNDLDSVKVSEDIDG</sequence>
<gene>
    <name evidence="1" type="ORF">QG37_00116</name>
</gene>
<reference evidence="2" key="1">
    <citation type="journal article" date="2015" name="BMC Genomics">
        <title>Draft genome of a commonly misdiagnosed multidrug resistant pathogen Candida auris.</title>
        <authorList>
            <person name="Chatterjee S."/>
            <person name="Alampalli S.V."/>
            <person name="Nageshan R.K."/>
            <person name="Chettiar S.T."/>
            <person name="Joshi S."/>
            <person name="Tatu U.S."/>
        </authorList>
    </citation>
    <scope>NUCLEOTIDE SEQUENCE [LARGE SCALE GENOMIC DNA]</scope>
    <source>
        <strain evidence="2">6684</strain>
    </source>
</reference>
<dbReference type="EMBL" id="LGST01000002">
    <property type="protein sequence ID" value="KNE02744.1"/>
    <property type="molecule type" value="Genomic_DNA"/>
</dbReference>
<proteinExistence type="predicted"/>
<dbReference type="VEuPathDB" id="FungiDB:QG37_00116"/>
<dbReference type="Proteomes" id="UP000037122">
    <property type="component" value="Unassembled WGS sequence"/>
</dbReference>
<name>A0A0L0P8T4_CANAR</name>